<name>A0A918RST6_9HYPH</name>
<proteinExistence type="inferred from homology"/>
<evidence type="ECO:0000256" key="6">
    <source>
        <dbReference type="ARBA" id="ARBA00023002"/>
    </source>
</evidence>
<dbReference type="InterPro" id="IPR002938">
    <property type="entry name" value="FAD-bd"/>
</dbReference>
<sequence>MTDRTDAIVVGGGLTGLAAAIALARAGLDVIHAAPGAAKDQRTSALMQPVVDYLVYSGLIEDPASLGYPLRRIRIIDATNRLFRAPESLFKASDMGLDAFGWNFANSALNEAFSKVRASLPNLSAVDSALVDLKAQESTHIAVLADEREIEAPLIVGADGKRSFVRRHVEGFVSRERQFEQSALVCDLELQKPLNATSVEFHYPNGPFTLVPAEENRANLVWIDRQDVLQHIIARPDAEMIEALAQKSQRLFGDIKMATKPAVFPLNILSVRPLGRRGVVLVGESGHAFPPIGAQGLNLGLRDVEALAEVVKNADRSDSNWGQEVSDAYAVRRATDVTRTGGMVDALFRSLLSEHLPAQMLRAGGLWGLNALPALRKQAMSIGMGRQ</sequence>
<keyword evidence="6" id="KW-0560">Oxidoreductase</keyword>
<reference evidence="9" key="2">
    <citation type="submission" date="2020-09" db="EMBL/GenBank/DDBJ databases">
        <authorList>
            <person name="Sun Q."/>
            <person name="Kim S."/>
        </authorList>
    </citation>
    <scope>NUCLEOTIDE SEQUENCE</scope>
    <source>
        <strain evidence="9">KCTC 32437</strain>
    </source>
</reference>
<dbReference type="RefSeq" id="WP_189422593.1">
    <property type="nucleotide sequence ID" value="NZ_BMZE01000001.1"/>
</dbReference>
<keyword evidence="7" id="KW-0503">Monooxygenase</keyword>
<dbReference type="Proteomes" id="UP000646579">
    <property type="component" value="Unassembled WGS sequence"/>
</dbReference>
<feature type="domain" description="FAD-binding" evidence="8">
    <location>
        <begin position="4"/>
        <end position="309"/>
    </location>
</feature>
<dbReference type="SUPFAM" id="SSF51905">
    <property type="entry name" value="FAD/NAD(P)-binding domain"/>
    <property type="match status" value="1"/>
</dbReference>
<keyword evidence="10" id="KW-1185">Reference proteome</keyword>
<evidence type="ECO:0000313" key="10">
    <source>
        <dbReference type="Proteomes" id="UP000646579"/>
    </source>
</evidence>
<evidence type="ECO:0000256" key="1">
    <source>
        <dbReference type="ARBA" id="ARBA00001974"/>
    </source>
</evidence>
<comment type="similarity">
    <text evidence="3">Belongs to the UbiH/COQ6 family.</text>
</comment>
<evidence type="ECO:0000313" key="9">
    <source>
        <dbReference type="EMBL" id="GHA11483.1"/>
    </source>
</evidence>
<comment type="caution">
    <text evidence="9">The sequence shown here is derived from an EMBL/GenBank/DDBJ whole genome shotgun (WGS) entry which is preliminary data.</text>
</comment>
<dbReference type="InterPro" id="IPR036188">
    <property type="entry name" value="FAD/NAD-bd_sf"/>
</dbReference>
<dbReference type="InterPro" id="IPR010971">
    <property type="entry name" value="UbiH/COQ6"/>
</dbReference>
<dbReference type="EMBL" id="BMZE01000001">
    <property type="protein sequence ID" value="GHA11483.1"/>
    <property type="molecule type" value="Genomic_DNA"/>
</dbReference>
<comment type="pathway">
    <text evidence="2">Cofactor biosynthesis; ubiquinone biosynthesis.</text>
</comment>
<dbReference type="Pfam" id="PF01494">
    <property type="entry name" value="FAD_binding_3"/>
    <property type="match status" value="1"/>
</dbReference>
<dbReference type="PANTHER" id="PTHR43876:SF7">
    <property type="entry name" value="UBIQUINONE BIOSYNTHESIS MONOOXYGENASE COQ6, MITOCHONDRIAL"/>
    <property type="match status" value="1"/>
</dbReference>
<evidence type="ECO:0000256" key="5">
    <source>
        <dbReference type="ARBA" id="ARBA00022827"/>
    </source>
</evidence>
<dbReference type="Gene3D" id="3.50.50.60">
    <property type="entry name" value="FAD/NAD(P)-binding domain"/>
    <property type="match status" value="2"/>
</dbReference>
<dbReference type="InterPro" id="IPR051205">
    <property type="entry name" value="UbiH/COQ6_monooxygenase"/>
</dbReference>
<protein>
    <submittedName>
        <fullName evidence="9">2-octaprenyl-6-methoxyphenyl hydroxylase</fullName>
    </submittedName>
</protein>
<dbReference type="PRINTS" id="PR00420">
    <property type="entry name" value="RNGMNOXGNASE"/>
</dbReference>
<evidence type="ECO:0000256" key="4">
    <source>
        <dbReference type="ARBA" id="ARBA00022630"/>
    </source>
</evidence>
<dbReference type="AlphaFoldDB" id="A0A918RST6"/>
<accession>A0A918RST6</accession>
<dbReference type="PANTHER" id="PTHR43876">
    <property type="entry name" value="UBIQUINONE BIOSYNTHESIS MONOOXYGENASE COQ6, MITOCHONDRIAL"/>
    <property type="match status" value="1"/>
</dbReference>
<comment type="cofactor">
    <cofactor evidence="1">
        <name>FAD</name>
        <dbReference type="ChEBI" id="CHEBI:57692"/>
    </cofactor>
</comment>
<evidence type="ECO:0000259" key="8">
    <source>
        <dbReference type="Pfam" id="PF01494"/>
    </source>
</evidence>
<reference evidence="9" key="1">
    <citation type="journal article" date="2014" name="Int. J. Syst. Evol. Microbiol.">
        <title>Complete genome sequence of Corynebacterium casei LMG S-19264T (=DSM 44701T), isolated from a smear-ripened cheese.</title>
        <authorList>
            <consortium name="US DOE Joint Genome Institute (JGI-PGF)"/>
            <person name="Walter F."/>
            <person name="Albersmeier A."/>
            <person name="Kalinowski J."/>
            <person name="Ruckert C."/>
        </authorList>
    </citation>
    <scope>NUCLEOTIDE SEQUENCE</scope>
    <source>
        <strain evidence="9">KCTC 32437</strain>
    </source>
</reference>
<dbReference type="GO" id="GO:0016705">
    <property type="term" value="F:oxidoreductase activity, acting on paired donors, with incorporation or reduction of molecular oxygen"/>
    <property type="evidence" value="ECO:0007669"/>
    <property type="project" value="InterPro"/>
</dbReference>
<keyword evidence="4" id="KW-0285">Flavoprotein</keyword>
<organism evidence="9 10">
    <name type="scientific">Devosia pacifica</name>
    <dbReference type="NCBI Taxonomy" id="1335967"/>
    <lineage>
        <taxon>Bacteria</taxon>
        <taxon>Pseudomonadati</taxon>
        <taxon>Pseudomonadota</taxon>
        <taxon>Alphaproteobacteria</taxon>
        <taxon>Hyphomicrobiales</taxon>
        <taxon>Devosiaceae</taxon>
        <taxon>Devosia</taxon>
    </lineage>
</organism>
<keyword evidence="5" id="KW-0274">FAD</keyword>
<dbReference type="GO" id="GO:0071949">
    <property type="term" value="F:FAD binding"/>
    <property type="evidence" value="ECO:0007669"/>
    <property type="project" value="InterPro"/>
</dbReference>
<evidence type="ECO:0000256" key="7">
    <source>
        <dbReference type="ARBA" id="ARBA00023033"/>
    </source>
</evidence>
<dbReference type="GO" id="GO:0006744">
    <property type="term" value="P:ubiquinone biosynthetic process"/>
    <property type="evidence" value="ECO:0007669"/>
    <property type="project" value="InterPro"/>
</dbReference>
<evidence type="ECO:0000256" key="3">
    <source>
        <dbReference type="ARBA" id="ARBA00005349"/>
    </source>
</evidence>
<dbReference type="GO" id="GO:0004497">
    <property type="term" value="F:monooxygenase activity"/>
    <property type="evidence" value="ECO:0007669"/>
    <property type="project" value="UniProtKB-KW"/>
</dbReference>
<gene>
    <name evidence="9" type="ORF">GCM10007989_02240</name>
</gene>
<dbReference type="NCBIfam" id="TIGR01988">
    <property type="entry name" value="Ubi-OHases"/>
    <property type="match status" value="1"/>
</dbReference>
<evidence type="ECO:0000256" key="2">
    <source>
        <dbReference type="ARBA" id="ARBA00004749"/>
    </source>
</evidence>